<dbReference type="PROSITE" id="PS50106">
    <property type="entry name" value="PDZ"/>
    <property type="match status" value="1"/>
</dbReference>
<dbReference type="CDD" id="cd00124">
    <property type="entry name" value="MYSc"/>
    <property type="match status" value="1"/>
</dbReference>
<dbReference type="Pfam" id="PF00063">
    <property type="entry name" value="Myosin_head"/>
    <property type="match status" value="1"/>
</dbReference>
<evidence type="ECO:0000259" key="10">
    <source>
        <dbReference type="PROSITE" id="PS51456"/>
    </source>
</evidence>
<feature type="domain" description="PDZ" evidence="9">
    <location>
        <begin position="1040"/>
        <end position="1118"/>
    </location>
</feature>
<dbReference type="GO" id="GO:0005737">
    <property type="term" value="C:cytoplasm"/>
    <property type="evidence" value="ECO:0007669"/>
    <property type="project" value="TreeGrafter"/>
</dbReference>
<evidence type="ECO:0000256" key="2">
    <source>
        <dbReference type="ARBA" id="ARBA00022840"/>
    </source>
</evidence>
<dbReference type="PROSITE" id="PS50003">
    <property type="entry name" value="PH_DOMAIN"/>
    <property type="match status" value="1"/>
</dbReference>
<comment type="similarity">
    <text evidence="6">Belongs to the TRAFAC class myosin-kinesin ATPase superfamily. Myosin family.</text>
</comment>
<dbReference type="Gene3D" id="3.40.850.10">
    <property type="entry name" value="Kinesin motor domain"/>
    <property type="match status" value="1"/>
</dbReference>
<keyword evidence="2 6" id="KW-0067">ATP-binding</keyword>
<keyword evidence="4 6" id="KW-0505">Motor protein</keyword>
<feature type="region of interest" description="Disordered" evidence="7">
    <location>
        <begin position="1639"/>
        <end position="1663"/>
    </location>
</feature>
<dbReference type="InterPro" id="IPR036961">
    <property type="entry name" value="Kinesin_motor_dom_sf"/>
</dbReference>
<dbReference type="SMART" id="SM00242">
    <property type="entry name" value="MYSc"/>
    <property type="match status" value="1"/>
</dbReference>
<feature type="domain" description="Myosin motor" evidence="10">
    <location>
        <begin position="107"/>
        <end position="823"/>
    </location>
</feature>
<dbReference type="SMART" id="SM00233">
    <property type="entry name" value="PH"/>
    <property type="match status" value="2"/>
</dbReference>
<dbReference type="Gene3D" id="2.30.42.10">
    <property type="match status" value="1"/>
</dbReference>
<evidence type="ECO:0000256" key="4">
    <source>
        <dbReference type="ARBA" id="ARBA00023175"/>
    </source>
</evidence>
<dbReference type="InterPro" id="IPR001609">
    <property type="entry name" value="Myosin_head_motor_dom-like"/>
</dbReference>
<dbReference type="PANTHER" id="PTHR13140">
    <property type="entry name" value="MYOSIN"/>
    <property type="match status" value="1"/>
</dbReference>
<dbReference type="PROSITE" id="PS50096">
    <property type="entry name" value="IQ"/>
    <property type="match status" value="1"/>
</dbReference>
<protein>
    <submittedName>
        <fullName evidence="11">Uncharacterized protein</fullName>
    </submittedName>
</protein>
<dbReference type="Gene3D" id="1.10.10.820">
    <property type="match status" value="1"/>
</dbReference>
<dbReference type="GO" id="GO:0051015">
    <property type="term" value="F:actin filament binding"/>
    <property type="evidence" value="ECO:0007669"/>
    <property type="project" value="TreeGrafter"/>
</dbReference>
<feature type="region of interest" description="Disordered" evidence="7">
    <location>
        <begin position="1375"/>
        <end position="1395"/>
    </location>
</feature>
<feature type="compositionally biased region" description="Polar residues" evidence="7">
    <location>
        <begin position="14"/>
        <end position="26"/>
    </location>
</feature>
<evidence type="ECO:0000313" key="11">
    <source>
        <dbReference type="EMBL" id="CAE0763627.1"/>
    </source>
</evidence>
<feature type="region of interest" description="Disordered" evidence="7">
    <location>
        <begin position="657"/>
        <end position="681"/>
    </location>
</feature>
<dbReference type="GO" id="GO:0016020">
    <property type="term" value="C:membrane"/>
    <property type="evidence" value="ECO:0007669"/>
    <property type="project" value="TreeGrafter"/>
</dbReference>
<dbReference type="PRINTS" id="PR00193">
    <property type="entry name" value="MYOSINHEAVY"/>
</dbReference>
<gene>
    <name evidence="11" type="ORF">PCAR00345_LOCUS16239</name>
</gene>
<dbReference type="SUPFAM" id="SSF50729">
    <property type="entry name" value="PH domain-like"/>
    <property type="match status" value="2"/>
</dbReference>
<feature type="compositionally biased region" description="Basic and acidic residues" evidence="7">
    <location>
        <begin position="1011"/>
        <end position="1020"/>
    </location>
</feature>
<feature type="domain" description="PH" evidence="8">
    <location>
        <begin position="1264"/>
        <end position="1366"/>
    </location>
</feature>
<dbReference type="SMART" id="SM00228">
    <property type="entry name" value="PDZ"/>
    <property type="match status" value="1"/>
</dbReference>
<dbReference type="SUPFAM" id="SSF50156">
    <property type="entry name" value="PDZ domain-like"/>
    <property type="match status" value="1"/>
</dbReference>
<feature type="region of interest" description="Disordered" evidence="7">
    <location>
        <begin position="1"/>
        <end position="35"/>
    </location>
</feature>
<dbReference type="InterPro" id="IPR001478">
    <property type="entry name" value="PDZ"/>
</dbReference>
<dbReference type="SUPFAM" id="SSF52540">
    <property type="entry name" value="P-loop containing nucleoside triphosphate hydrolases"/>
    <property type="match status" value="1"/>
</dbReference>
<evidence type="ECO:0000256" key="6">
    <source>
        <dbReference type="PROSITE-ProRule" id="PRU00782"/>
    </source>
</evidence>
<dbReference type="GO" id="GO:0007015">
    <property type="term" value="P:actin filament organization"/>
    <property type="evidence" value="ECO:0007669"/>
    <property type="project" value="TreeGrafter"/>
</dbReference>
<feature type="compositionally biased region" description="Low complexity" evidence="7">
    <location>
        <begin position="659"/>
        <end position="668"/>
    </location>
</feature>
<dbReference type="Gene3D" id="1.20.5.4820">
    <property type="match status" value="1"/>
</dbReference>
<dbReference type="PANTHER" id="PTHR13140:SF706">
    <property type="entry name" value="DILUTE CLASS UNCONVENTIONAL MYOSIN, ISOFORM C"/>
    <property type="match status" value="1"/>
</dbReference>
<dbReference type="CDD" id="cd00821">
    <property type="entry name" value="PH"/>
    <property type="match status" value="1"/>
</dbReference>
<keyword evidence="5 6" id="KW-0009">Actin-binding</keyword>
<name>A0A7S4BES8_CHRCT</name>
<dbReference type="GO" id="GO:0016459">
    <property type="term" value="C:myosin complex"/>
    <property type="evidence" value="ECO:0007669"/>
    <property type="project" value="UniProtKB-KW"/>
</dbReference>
<feature type="region of interest" description="Actin-binding" evidence="6">
    <location>
        <begin position="703"/>
        <end position="725"/>
    </location>
</feature>
<keyword evidence="3 6" id="KW-0518">Myosin</keyword>
<feature type="binding site" evidence="6">
    <location>
        <begin position="204"/>
        <end position="211"/>
    </location>
    <ligand>
        <name>ATP</name>
        <dbReference type="ChEBI" id="CHEBI:30616"/>
    </ligand>
</feature>
<feature type="region of interest" description="Disordered" evidence="7">
    <location>
        <begin position="1722"/>
        <end position="1776"/>
    </location>
</feature>
<dbReference type="GO" id="GO:0000146">
    <property type="term" value="F:microfilament motor activity"/>
    <property type="evidence" value="ECO:0007669"/>
    <property type="project" value="TreeGrafter"/>
</dbReference>
<dbReference type="Gene3D" id="1.20.120.720">
    <property type="entry name" value="Myosin VI head, motor domain, U50 subdomain"/>
    <property type="match status" value="1"/>
</dbReference>
<feature type="region of interest" description="Disordered" evidence="7">
    <location>
        <begin position="938"/>
        <end position="973"/>
    </location>
</feature>
<evidence type="ECO:0000259" key="8">
    <source>
        <dbReference type="PROSITE" id="PS50003"/>
    </source>
</evidence>
<evidence type="ECO:0000256" key="3">
    <source>
        <dbReference type="ARBA" id="ARBA00023123"/>
    </source>
</evidence>
<feature type="region of interest" description="Disordered" evidence="7">
    <location>
        <begin position="1010"/>
        <end position="1034"/>
    </location>
</feature>
<dbReference type="InterPro" id="IPR027417">
    <property type="entry name" value="P-loop_NTPase"/>
</dbReference>
<accession>A0A7S4BES8</accession>
<evidence type="ECO:0000256" key="7">
    <source>
        <dbReference type="SAM" id="MobiDB-lite"/>
    </source>
</evidence>
<keyword evidence="1 6" id="KW-0547">Nucleotide-binding</keyword>
<feature type="compositionally biased region" description="Polar residues" evidence="7">
    <location>
        <begin position="1447"/>
        <end position="1467"/>
    </location>
</feature>
<dbReference type="GO" id="GO:0005524">
    <property type="term" value="F:ATP binding"/>
    <property type="evidence" value="ECO:0007669"/>
    <property type="project" value="UniProtKB-UniRule"/>
</dbReference>
<feature type="compositionally biased region" description="Low complexity" evidence="7">
    <location>
        <begin position="1476"/>
        <end position="1486"/>
    </location>
</feature>
<reference evidence="11" key="1">
    <citation type="submission" date="2021-01" db="EMBL/GenBank/DDBJ databases">
        <authorList>
            <person name="Corre E."/>
            <person name="Pelletier E."/>
            <person name="Niang G."/>
            <person name="Scheremetjew M."/>
            <person name="Finn R."/>
            <person name="Kale V."/>
            <person name="Holt S."/>
            <person name="Cochrane G."/>
            <person name="Meng A."/>
            <person name="Brown T."/>
            <person name="Cohen L."/>
        </authorList>
    </citation>
    <scope>NUCLEOTIDE SEQUENCE</scope>
    <source>
        <strain evidence="11">CCMP645</strain>
    </source>
</reference>
<dbReference type="InterPro" id="IPR001849">
    <property type="entry name" value="PH_domain"/>
</dbReference>
<evidence type="ECO:0000256" key="5">
    <source>
        <dbReference type="ARBA" id="ARBA00023203"/>
    </source>
</evidence>
<proteinExistence type="inferred from homology"/>
<organism evidence="11">
    <name type="scientific">Chrysotila carterae</name>
    <name type="common">Marine alga</name>
    <name type="synonym">Syracosphaera carterae</name>
    <dbReference type="NCBI Taxonomy" id="13221"/>
    <lineage>
        <taxon>Eukaryota</taxon>
        <taxon>Haptista</taxon>
        <taxon>Haptophyta</taxon>
        <taxon>Prymnesiophyceae</taxon>
        <taxon>Isochrysidales</taxon>
        <taxon>Isochrysidaceae</taxon>
        <taxon>Chrysotila</taxon>
    </lineage>
</organism>
<dbReference type="InterPro" id="IPR036034">
    <property type="entry name" value="PDZ_sf"/>
</dbReference>
<dbReference type="PROSITE" id="PS51456">
    <property type="entry name" value="MYOSIN_MOTOR"/>
    <property type="match status" value="1"/>
</dbReference>
<dbReference type="Gene3D" id="1.20.58.530">
    <property type="match status" value="1"/>
</dbReference>
<sequence>MPQQLKFSAAPAAATQSLQKQASTSAKDGKRGKGPSIKVVGGTVLYVGDPVWNKEQHKRSAVNVQPFVRGTITAILQGEQASVVLDNSGQTITCHGYELQPANPLGMDSPEHTSLVHLNEPSILSNTQQRFVKDQIYTYVGRILIAVNPFKAISGYGRADLENFTKRGAMGGGVEATPHIFGLSERAYALMRRTGNAQSIVMSGESGAGKTESARYTLLYLSSRAAVSADKEADEYSLRLADKVMVSQAITESFGNAKTVRNNNSSRFGKYVQLYFHPGAGTMVGALIRSFFLERPRVTSVTTGERCYHSFYQLLDGLPEAARGACQIKNKTAADFRVLSMSGCRTVDGVSDKAAFETLCDALLANNIGAEQQTQMWAIMSGLLHLTDVDFDDDDERHALLTKPSEPMIATAIELLGCPDALEKLTHQFIVTGATVIKRPLSAKEASQNRDAVARFLYDRLFKWLIGYINSALDGPDKTDRSTCIGLLDIFGFERFEKNSLEQLLINYSNEKLQAFFLGNVFRAEKEIHASEGVTFPTVDYANNESCVELIDKSPNGILRLLDTSCKTRAGTDKAFFEGVNAAHATHEFVRPVKVARKLPSEAFVVMHFAGAVCYEMCTGSWLSLNNDTLPIDLHEMLEKSSAPLVNALLDEPDDVASKAGAKPAAKPGGPPTALERKGSAVTAVGKRSSRFNSVSRRFVTDLSELLRELTASTAHFVRCVKPNSEQKPALFDGRMVLEQLRCLGVLDAVELMKAAFPVRIPFEVIYGRYAHKLPADLRVDEPAAFCEVVALASGLPPSSYALGLTKLFLRASQGAELEKLEDMPVDEVAALLKQKIMEWNKRKSAAVVLTRKGRIFVARRRVELRRNALLMLQRCGRGMLSRTIARTLRVQRAAQRAKEREEAKAKGAPHHDPSTVALNALEAFASAGAGHMMPQVAAGGKQHAESSGVGLGGAHGRLPYGRPPAVEKGEQPPEEMNELQKQIRELQAALMAEKATNASLRAGLTHRKDHMPEHLHESSTRNSTTGTGLPALPKPVRLNVTIERGEADGTLGAEIDEWQGQVTVAAVAKDGPAKDILCVGDEIEGVGGARCKGDIKEVLRLIIESPDVVQLAVCRRPAVPLLAHEVMLSLGNSWEPVLLTLLSSRMLVYAPVGANVGADGYSNFNAERERQTGESAALFGEVNLLKLSRLEVAEASEECPAELLLWDSEGGKYHFRYELQAGEGFENGNAVLRAYDEQIQVMIGPDAEDSTEMPEPMRKRASTVWQQGYLELAIGLDEWATRYIVVSEKERGALMLFADHQARRRNTPERLVPLRSIISATRTTGPYYFEWGITLQLLDGERLELLAPSRAEMNRWLSTLNMHASGSAALAMEEGAGGIPDTPRRCSGLSENTSKNGSMYGAPAGGGSAAAAAAAGAAGGASGGNPADSVGCASRPGALRKPVGSDVSTMSTGSDSKGGESISQSAAPRRKRASHSSSVGSSACGRSAAATSVASHTTSTTRAAEGSYVGATGVLLSGWWIIKKQKWGGKKRRYVLMLRTGGKVVLHVLYKQNDQLENSTAIKMNTILSIETSRDSKDASSLGDGFLIKTAARPYIVTFSTDVERWIAMLRQYWLKELPLNHNKQAAAAALAALSSSADAPGESDTVGGLSRTRSAPMKKSLAAKQFAENAPTGPMASRSAAELVGLTPPGGRPILAGWMEVFDHGPASAEEVTERYKSIPVSERNRRSAAAASGGGLQRSDTIAKHLKPNGGGLQRSDTIKHVNSNKGDSTARGVPTKSMGFHSYFEMVYVAIYPGQILVYYTDDSMLEARGVRQLPPYAAAPMDEALYNYEHTICIPAPNSSPDPKYDQTVWWLAPDTPEEAEKWLEVLNVEPAD</sequence>
<feature type="region of interest" description="Disordered" evidence="7">
    <location>
        <begin position="1418"/>
        <end position="1486"/>
    </location>
</feature>
<dbReference type="EMBL" id="HBIZ01025658">
    <property type="protein sequence ID" value="CAE0763627.1"/>
    <property type="molecule type" value="Transcribed_RNA"/>
</dbReference>
<dbReference type="Pfam" id="PF00169">
    <property type="entry name" value="PH"/>
    <property type="match status" value="1"/>
</dbReference>
<evidence type="ECO:0000259" key="9">
    <source>
        <dbReference type="PROSITE" id="PS50106"/>
    </source>
</evidence>
<evidence type="ECO:0000256" key="1">
    <source>
        <dbReference type="ARBA" id="ARBA00022741"/>
    </source>
</evidence>